<dbReference type="Proteomes" id="UP000619041">
    <property type="component" value="Unassembled WGS sequence"/>
</dbReference>
<keyword evidence="2" id="KW-1185">Reference proteome</keyword>
<evidence type="ECO:0000313" key="2">
    <source>
        <dbReference type="Proteomes" id="UP000619041"/>
    </source>
</evidence>
<dbReference type="InterPro" id="IPR023214">
    <property type="entry name" value="HAD_sf"/>
</dbReference>
<dbReference type="EMBL" id="BMKL01000001">
    <property type="protein sequence ID" value="GGE02085.1"/>
    <property type="molecule type" value="Genomic_DNA"/>
</dbReference>
<accession>A0ABQ1SBL9</accession>
<evidence type="ECO:0008006" key="3">
    <source>
        <dbReference type="Google" id="ProtNLM"/>
    </source>
</evidence>
<sequence>MSRPLVISDCDEVLLYMITHFKDWLEEGQGVNFSLVGNDFGESMRWQESGELVEQADIWRFLRTFFDTEMHRQLPIPGAVAGINALAEHADVVILTNLTDRHRDMRAAQLANHGIHARVFTNQGPKGPALKAIMDEFAPSRAVFIDDLAQHHKSAADTVPHLRRLHLCGEPTLASRIACAHKAGDAHARIDTWDEALPWLMGELAEDTETPLQAAKR</sequence>
<reference evidence="2" key="1">
    <citation type="journal article" date="2019" name="Int. J. Syst. Evol. Microbiol.">
        <title>The Global Catalogue of Microorganisms (GCM) 10K type strain sequencing project: providing services to taxonomists for standard genome sequencing and annotation.</title>
        <authorList>
            <consortium name="The Broad Institute Genomics Platform"/>
            <consortium name="The Broad Institute Genome Sequencing Center for Infectious Disease"/>
            <person name="Wu L."/>
            <person name="Ma J."/>
        </authorList>
    </citation>
    <scope>NUCLEOTIDE SEQUENCE [LARGE SCALE GENOMIC DNA]</scope>
    <source>
        <strain evidence="2">CGMCC 1.15959</strain>
    </source>
</reference>
<organism evidence="1 2">
    <name type="scientific">Tsuneonella deserti</name>
    <dbReference type="NCBI Taxonomy" id="2035528"/>
    <lineage>
        <taxon>Bacteria</taxon>
        <taxon>Pseudomonadati</taxon>
        <taxon>Pseudomonadota</taxon>
        <taxon>Alphaproteobacteria</taxon>
        <taxon>Sphingomonadales</taxon>
        <taxon>Erythrobacteraceae</taxon>
        <taxon>Tsuneonella</taxon>
    </lineage>
</organism>
<dbReference type="SUPFAM" id="SSF56784">
    <property type="entry name" value="HAD-like"/>
    <property type="match status" value="1"/>
</dbReference>
<protein>
    <recommendedName>
        <fullName evidence="3">HAD family hydrolase</fullName>
    </recommendedName>
</protein>
<dbReference type="RefSeq" id="WP_188645192.1">
    <property type="nucleotide sequence ID" value="NZ_BMKL01000001.1"/>
</dbReference>
<dbReference type="Gene3D" id="3.40.50.1000">
    <property type="entry name" value="HAD superfamily/HAD-like"/>
    <property type="match status" value="1"/>
</dbReference>
<evidence type="ECO:0000313" key="1">
    <source>
        <dbReference type="EMBL" id="GGE02085.1"/>
    </source>
</evidence>
<dbReference type="InterPro" id="IPR036412">
    <property type="entry name" value="HAD-like_sf"/>
</dbReference>
<proteinExistence type="predicted"/>
<name>A0ABQ1SBL9_9SPHN</name>
<gene>
    <name evidence="1" type="ORF">GCM10011515_22200</name>
</gene>
<comment type="caution">
    <text evidence="1">The sequence shown here is derived from an EMBL/GenBank/DDBJ whole genome shotgun (WGS) entry which is preliminary data.</text>
</comment>